<keyword evidence="4" id="KW-0479">Metal-binding</keyword>
<dbReference type="InterPro" id="IPR010095">
    <property type="entry name" value="Cas12f1-like_TNB"/>
</dbReference>
<keyword evidence="6" id="KW-0238">DNA-binding</keyword>
<evidence type="ECO:0000313" key="12">
    <source>
        <dbReference type="Proteomes" id="UP001597195"/>
    </source>
</evidence>
<keyword evidence="5" id="KW-0862">Zinc</keyword>
<dbReference type="InterPro" id="IPR021027">
    <property type="entry name" value="Transposase_put_HTH"/>
</dbReference>
<comment type="similarity">
    <text evidence="2">In the N-terminal section; belongs to the transposase 2 family.</text>
</comment>
<feature type="domain" description="Transposase putative helix-turn-helix" evidence="10">
    <location>
        <begin position="13"/>
        <end position="42"/>
    </location>
</feature>
<dbReference type="Proteomes" id="UP001597195">
    <property type="component" value="Unassembled WGS sequence"/>
</dbReference>
<sequence length="417" mass="47748">MAKTMAQLPYHYGVKVRVFPSTEQKRLIRRNSDASRFIYNQMNGMNNDLFWLKQVKIPITLVLDRIADLAERLKKPSTAISNIHGWLNHPDFDSLMKANAIKNYKTAWKLFHQVHQAGTPKFHKRGYTQTYQTSCLYGVKVMTPAMNNGSVRLTDPHHLWLPKLGRLRFKGFPSKLLSRVDDVRVGTTTVSMDAVGHYFVSLQMGSEHPFVSKQPVIESKVGIDLNLDNFLTDSNGKMVANPRYYRMIKGKLAKAQRKLSRRARRAKKNQRCLSESKNYQKQRLLVAKLQLKVANQRKNFLHHVSTALIKNHDLVVAEELRGKNMLRNHALAMSISDVGWRTLLSMLSYKADLYDRIFLTVNPRNTTQTCSHCGYVMTGRNKLTLADRKWTCPSCGTFHVRDHNAAKNILAKGLATL</sequence>
<dbReference type="InterPro" id="IPR051399">
    <property type="entry name" value="RNA-guided_DNA_endo/Transpos"/>
</dbReference>
<dbReference type="RefSeq" id="WP_125701993.1">
    <property type="nucleotide sequence ID" value="NZ_JBHTOM010000022.1"/>
</dbReference>
<comment type="similarity">
    <text evidence="1">In the C-terminal section; belongs to the transposase 35 family.</text>
</comment>
<comment type="caution">
    <text evidence="11">The sequence shown here is derived from an EMBL/GenBank/DDBJ whole genome shotgun (WGS) entry which is preliminary data.</text>
</comment>
<evidence type="ECO:0000256" key="1">
    <source>
        <dbReference type="ARBA" id="ARBA00008761"/>
    </source>
</evidence>
<proteinExistence type="inferred from homology"/>
<dbReference type="PANTHER" id="PTHR30405:SF25">
    <property type="entry name" value="RNA-GUIDED DNA ENDONUCLEASE INSQ-RELATED"/>
    <property type="match status" value="1"/>
</dbReference>
<organism evidence="11 12">
    <name type="scientific">Levilactobacillus fuyuanensis</name>
    <dbReference type="NCBI Taxonomy" id="2486022"/>
    <lineage>
        <taxon>Bacteria</taxon>
        <taxon>Bacillati</taxon>
        <taxon>Bacillota</taxon>
        <taxon>Bacilli</taxon>
        <taxon>Lactobacillales</taxon>
        <taxon>Lactobacillaceae</taxon>
        <taxon>Levilactobacillus</taxon>
    </lineage>
</organism>
<evidence type="ECO:0000259" key="9">
    <source>
        <dbReference type="Pfam" id="PF07282"/>
    </source>
</evidence>
<keyword evidence="12" id="KW-1185">Reference proteome</keyword>
<dbReference type="InterPro" id="IPR001959">
    <property type="entry name" value="Transposase"/>
</dbReference>
<feature type="domain" description="Cas12f1-like TNB" evidence="9">
    <location>
        <begin position="340"/>
        <end position="409"/>
    </location>
</feature>
<evidence type="ECO:0000259" key="8">
    <source>
        <dbReference type="Pfam" id="PF01385"/>
    </source>
</evidence>
<keyword evidence="11" id="KW-0540">Nuclease</keyword>
<dbReference type="Pfam" id="PF12323">
    <property type="entry name" value="HTH_OrfB_IS605"/>
    <property type="match status" value="1"/>
</dbReference>
<evidence type="ECO:0000256" key="6">
    <source>
        <dbReference type="ARBA" id="ARBA00023125"/>
    </source>
</evidence>
<gene>
    <name evidence="11" type="ORF">ACFQ5T_11485</name>
</gene>
<keyword evidence="3" id="KW-0815">Transposition</keyword>
<reference evidence="12" key="1">
    <citation type="journal article" date="2019" name="Int. J. Syst. Evol. Microbiol.">
        <title>The Global Catalogue of Microorganisms (GCM) 10K type strain sequencing project: providing services to taxonomists for standard genome sequencing and annotation.</title>
        <authorList>
            <consortium name="The Broad Institute Genomics Platform"/>
            <consortium name="The Broad Institute Genome Sequencing Center for Infectious Disease"/>
            <person name="Wu L."/>
            <person name="Ma J."/>
        </authorList>
    </citation>
    <scope>NUCLEOTIDE SEQUENCE [LARGE SCALE GENOMIC DNA]</scope>
    <source>
        <strain evidence="12">CCM 8906</strain>
    </source>
</reference>
<feature type="domain" description="Probable transposase IS891/IS1136/IS1341" evidence="8">
    <location>
        <begin position="212"/>
        <end position="328"/>
    </location>
</feature>
<evidence type="ECO:0000259" key="10">
    <source>
        <dbReference type="Pfam" id="PF12323"/>
    </source>
</evidence>
<keyword evidence="7" id="KW-0233">DNA recombination</keyword>
<dbReference type="Pfam" id="PF01385">
    <property type="entry name" value="OrfB_IS605"/>
    <property type="match status" value="1"/>
</dbReference>
<evidence type="ECO:0000256" key="2">
    <source>
        <dbReference type="ARBA" id="ARBA00011044"/>
    </source>
</evidence>
<name>A0ABW4H6C8_9LACO</name>
<dbReference type="EMBL" id="JBHTOM010000022">
    <property type="protein sequence ID" value="MFD1550304.1"/>
    <property type="molecule type" value="Genomic_DNA"/>
</dbReference>
<dbReference type="PANTHER" id="PTHR30405">
    <property type="entry name" value="TRANSPOSASE"/>
    <property type="match status" value="1"/>
</dbReference>
<accession>A0ABW4H6C8</accession>
<evidence type="ECO:0000256" key="7">
    <source>
        <dbReference type="ARBA" id="ARBA00023172"/>
    </source>
</evidence>
<evidence type="ECO:0000256" key="3">
    <source>
        <dbReference type="ARBA" id="ARBA00022578"/>
    </source>
</evidence>
<dbReference type="GO" id="GO:0004519">
    <property type="term" value="F:endonuclease activity"/>
    <property type="evidence" value="ECO:0007669"/>
    <property type="project" value="UniProtKB-KW"/>
</dbReference>
<dbReference type="Pfam" id="PF07282">
    <property type="entry name" value="Cas12f1-like_TNB"/>
    <property type="match status" value="1"/>
</dbReference>
<evidence type="ECO:0000256" key="4">
    <source>
        <dbReference type="ARBA" id="ARBA00022723"/>
    </source>
</evidence>
<evidence type="ECO:0000313" key="11">
    <source>
        <dbReference type="EMBL" id="MFD1550304.1"/>
    </source>
</evidence>
<protein>
    <submittedName>
        <fullName evidence="11">RNA-guided endonuclease InsQ/TnpB family protein</fullName>
    </submittedName>
</protein>
<keyword evidence="11" id="KW-0378">Hydrolase</keyword>
<evidence type="ECO:0000256" key="5">
    <source>
        <dbReference type="ARBA" id="ARBA00022833"/>
    </source>
</evidence>
<dbReference type="NCBIfam" id="NF040570">
    <property type="entry name" value="guided_TnpB"/>
    <property type="match status" value="1"/>
</dbReference>
<keyword evidence="11" id="KW-0255">Endonuclease</keyword>